<keyword evidence="14" id="KW-0961">Cell wall biogenesis/degradation</keyword>
<evidence type="ECO:0000256" key="13">
    <source>
        <dbReference type="ARBA" id="ARBA00047594"/>
    </source>
</evidence>
<keyword evidence="7 14" id="KW-0378">Hydrolase</keyword>
<keyword evidence="14" id="KW-0573">Peptidoglycan synthesis</keyword>
<feature type="transmembrane region" description="Helical" evidence="14">
    <location>
        <begin position="44"/>
        <end position="63"/>
    </location>
</feature>
<dbReference type="Proteomes" id="UP000251692">
    <property type="component" value="Unassembled WGS sequence"/>
</dbReference>
<evidence type="ECO:0000313" key="15">
    <source>
        <dbReference type="EMBL" id="RAU83003.1"/>
    </source>
</evidence>
<feature type="transmembrane region" description="Helical" evidence="14">
    <location>
        <begin position="75"/>
        <end position="93"/>
    </location>
</feature>
<reference evidence="15 16" key="2">
    <citation type="submission" date="2018-07" db="EMBL/GenBank/DDBJ databases">
        <title>Pontibacter sp. 2b14 genomic sequence and assembly.</title>
        <authorList>
            <person name="Du Z.-J."/>
        </authorList>
    </citation>
    <scope>NUCLEOTIDE SEQUENCE [LARGE SCALE GENOMIC DNA]</scope>
    <source>
        <strain evidence="15 16">2b14</strain>
    </source>
</reference>
<evidence type="ECO:0000256" key="9">
    <source>
        <dbReference type="ARBA" id="ARBA00023136"/>
    </source>
</evidence>
<dbReference type="RefSeq" id="WP_112305153.1">
    <property type="nucleotide sequence ID" value="NZ_QMDV01000002.1"/>
</dbReference>
<comment type="catalytic activity">
    <reaction evidence="13 14">
        <text>di-trans,octa-cis-undecaprenyl diphosphate + H2O = di-trans,octa-cis-undecaprenyl phosphate + phosphate + H(+)</text>
        <dbReference type="Rhea" id="RHEA:28094"/>
        <dbReference type="ChEBI" id="CHEBI:15377"/>
        <dbReference type="ChEBI" id="CHEBI:15378"/>
        <dbReference type="ChEBI" id="CHEBI:43474"/>
        <dbReference type="ChEBI" id="CHEBI:58405"/>
        <dbReference type="ChEBI" id="CHEBI:60392"/>
        <dbReference type="EC" id="3.6.1.27"/>
    </reaction>
</comment>
<feature type="transmembrane region" description="Helical" evidence="14">
    <location>
        <begin position="99"/>
        <end position="117"/>
    </location>
</feature>
<dbReference type="Pfam" id="PF02673">
    <property type="entry name" value="BacA"/>
    <property type="match status" value="1"/>
</dbReference>
<reference evidence="15 16" key="1">
    <citation type="submission" date="2018-06" db="EMBL/GenBank/DDBJ databases">
        <authorList>
            <person name="Liu Z.-W."/>
        </authorList>
    </citation>
    <scope>NUCLEOTIDE SEQUENCE [LARGE SCALE GENOMIC DNA]</scope>
    <source>
        <strain evidence="15 16">2b14</strain>
    </source>
</reference>
<dbReference type="GO" id="GO:0009252">
    <property type="term" value="P:peptidoglycan biosynthetic process"/>
    <property type="evidence" value="ECO:0007669"/>
    <property type="project" value="UniProtKB-KW"/>
</dbReference>
<organism evidence="15 16">
    <name type="scientific">Pontibacter arcticus</name>
    <dbReference type="NCBI Taxonomy" id="2080288"/>
    <lineage>
        <taxon>Bacteria</taxon>
        <taxon>Pseudomonadati</taxon>
        <taxon>Bacteroidota</taxon>
        <taxon>Cytophagia</taxon>
        <taxon>Cytophagales</taxon>
        <taxon>Hymenobacteraceae</taxon>
        <taxon>Pontibacter</taxon>
    </lineage>
</organism>
<feature type="transmembrane region" description="Helical" evidence="14">
    <location>
        <begin position="169"/>
        <end position="190"/>
    </location>
</feature>
<dbReference type="HAMAP" id="MF_01006">
    <property type="entry name" value="Undec_diphosphatase"/>
    <property type="match status" value="1"/>
</dbReference>
<dbReference type="GO" id="GO:0071555">
    <property type="term" value="P:cell wall organization"/>
    <property type="evidence" value="ECO:0007669"/>
    <property type="project" value="UniProtKB-KW"/>
</dbReference>
<keyword evidence="10 14" id="KW-0046">Antibiotic resistance</keyword>
<evidence type="ECO:0000256" key="5">
    <source>
        <dbReference type="ARBA" id="ARBA00022475"/>
    </source>
</evidence>
<evidence type="ECO:0000256" key="3">
    <source>
        <dbReference type="ARBA" id="ARBA00012374"/>
    </source>
</evidence>
<comment type="function">
    <text evidence="14">Catalyzes the dephosphorylation of undecaprenyl diphosphate (UPP). Confers resistance to bacitracin.</text>
</comment>
<sequence>MSIWQAIILAIIEGLTEFLPVSSTGHMIIAASLMGINELPITKIFEVNIQFGAILSVVVLYWRRFITGIDLYKKLLAAFIPTVLIGFFLMDIIDAMLESVAVTATMLVIGGVILLFVDKWFRHAEKQEITYKNAFFIGLFQCLAMVPGVSRSAASIIGGLAQGIDRKTAAEFSFFLAVPTMLAAAGYKFVKDLLKLEISDVLTFDLEKIQQSFMAISSHDIELLLIGNAVAFVVAMFAIKFFISFLTKYGFKMFGYYRIALGVVLLALLAMGVDLKV</sequence>
<comment type="caution">
    <text evidence="15">The sequence shown here is derived from an EMBL/GenBank/DDBJ whole genome shotgun (WGS) entry which is preliminary data.</text>
</comment>
<dbReference type="GO" id="GO:0005886">
    <property type="term" value="C:plasma membrane"/>
    <property type="evidence" value="ECO:0007669"/>
    <property type="project" value="UniProtKB-SubCell"/>
</dbReference>
<protein>
    <recommendedName>
        <fullName evidence="4 14">Undecaprenyl-diphosphatase</fullName>
        <ecNumber evidence="3 14">3.6.1.27</ecNumber>
    </recommendedName>
    <alternativeName>
        <fullName evidence="12 14">Bacitracin resistance protein</fullName>
    </alternativeName>
    <alternativeName>
        <fullName evidence="11 14">Undecaprenyl pyrophosphate phosphatase</fullName>
    </alternativeName>
</protein>
<feature type="transmembrane region" description="Helical" evidence="14">
    <location>
        <begin position="129"/>
        <end position="149"/>
    </location>
</feature>
<keyword evidence="16" id="KW-1185">Reference proteome</keyword>
<dbReference type="EC" id="3.6.1.27" evidence="3 14"/>
<dbReference type="AlphaFoldDB" id="A0A364RFD6"/>
<name>A0A364RFD6_9BACT</name>
<keyword evidence="6 14" id="KW-0812">Transmembrane</keyword>
<evidence type="ECO:0000256" key="2">
    <source>
        <dbReference type="ARBA" id="ARBA00010621"/>
    </source>
</evidence>
<feature type="transmembrane region" description="Helical" evidence="14">
    <location>
        <begin position="223"/>
        <end position="243"/>
    </location>
</feature>
<evidence type="ECO:0000256" key="14">
    <source>
        <dbReference type="HAMAP-Rule" id="MF_01006"/>
    </source>
</evidence>
<comment type="subcellular location">
    <subcellularLocation>
        <location evidence="1 14">Cell membrane</location>
        <topology evidence="1 14">Multi-pass membrane protein</topology>
    </subcellularLocation>
</comment>
<evidence type="ECO:0000256" key="4">
    <source>
        <dbReference type="ARBA" id="ARBA00021581"/>
    </source>
</evidence>
<dbReference type="GO" id="GO:0050380">
    <property type="term" value="F:undecaprenyl-diphosphatase activity"/>
    <property type="evidence" value="ECO:0007669"/>
    <property type="project" value="UniProtKB-UniRule"/>
</dbReference>
<evidence type="ECO:0000256" key="8">
    <source>
        <dbReference type="ARBA" id="ARBA00022989"/>
    </source>
</evidence>
<evidence type="ECO:0000256" key="1">
    <source>
        <dbReference type="ARBA" id="ARBA00004651"/>
    </source>
</evidence>
<proteinExistence type="inferred from homology"/>
<dbReference type="OrthoDB" id="9808289at2"/>
<keyword evidence="9 14" id="KW-0472">Membrane</keyword>
<keyword evidence="8 14" id="KW-1133">Transmembrane helix</keyword>
<evidence type="ECO:0000256" key="6">
    <source>
        <dbReference type="ARBA" id="ARBA00022692"/>
    </source>
</evidence>
<keyword evidence="5 14" id="KW-1003">Cell membrane</keyword>
<accession>A0A364RFD6</accession>
<comment type="similarity">
    <text evidence="2 14">Belongs to the UppP family.</text>
</comment>
<feature type="transmembrane region" description="Helical" evidence="14">
    <location>
        <begin position="255"/>
        <end position="275"/>
    </location>
</feature>
<evidence type="ECO:0000313" key="16">
    <source>
        <dbReference type="Proteomes" id="UP000251692"/>
    </source>
</evidence>
<evidence type="ECO:0000256" key="12">
    <source>
        <dbReference type="ARBA" id="ARBA00032932"/>
    </source>
</evidence>
<evidence type="ECO:0000256" key="7">
    <source>
        <dbReference type="ARBA" id="ARBA00022801"/>
    </source>
</evidence>
<dbReference type="InterPro" id="IPR003824">
    <property type="entry name" value="UppP"/>
</dbReference>
<evidence type="ECO:0000256" key="10">
    <source>
        <dbReference type="ARBA" id="ARBA00023251"/>
    </source>
</evidence>
<dbReference type="GO" id="GO:0046677">
    <property type="term" value="P:response to antibiotic"/>
    <property type="evidence" value="ECO:0007669"/>
    <property type="project" value="UniProtKB-UniRule"/>
</dbReference>
<evidence type="ECO:0000256" key="11">
    <source>
        <dbReference type="ARBA" id="ARBA00032707"/>
    </source>
</evidence>
<dbReference type="PANTHER" id="PTHR30622:SF3">
    <property type="entry name" value="UNDECAPRENYL-DIPHOSPHATASE"/>
    <property type="match status" value="1"/>
</dbReference>
<gene>
    <name evidence="14" type="primary">uppP</name>
    <name evidence="15" type="ORF">DP923_07120</name>
</gene>
<keyword evidence="14" id="KW-0133">Cell shape</keyword>
<comment type="miscellaneous">
    <text evidence="14">Bacitracin is thought to be involved in the inhibition of peptidoglycan synthesis by sequestering undecaprenyl diphosphate, thereby reducing the pool of lipid carrier available.</text>
</comment>
<dbReference type="GO" id="GO:0008360">
    <property type="term" value="P:regulation of cell shape"/>
    <property type="evidence" value="ECO:0007669"/>
    <property type="project" value="UniProtKB-KW"/>
</dbReference>
<dbReference type="PANTHER" id="PTHR30622">
    <property type="entry name" value="UNDECAPRENYL-DIPHOSPHATASE"/>
    <property type="match status" value="1"/>
</dbReference>
<dbReference type="EMBL" id="QMDV01000002">
    <property type="protein sequence ID" value="RAU83003.1"/>
    <property type="molecule type" value="Genomic_DNA"/>
</dbReference>